<dbReference type="Proteomes" id="UP001162131">
    <property type="component" value="Unassembled WGS sequence"/>
</dbReference>
<accession>A0AAU9KHB4</accession>
<reference evidence="1" key="1">
    <citation type="submission" date="2021-09" db="EMBL/GenBank/DDBJ databases">
        <authorList>
            <consortium name="AG Swart"/>
            <person name="Singh M."/>
            <person name="Singh A."/>
            <person name="Seah K."/>
            <person name="Emmerich C."/>
        </authorList>
    </citation>
    <scope>NUCLEOTIDE SEQUENCE</scope>
    <source>
        <strain evidence="1">ATCC30299</strain>
    </source>
</reference>
<keyword evidence="2" id="KW-1185">Reference proteome</keyword>
<gene>
    <name evidence="1" type="ORF">BSTOLATCC_MIC58215</name>
</gene>
<proteinExistence type="predicted"/>
<dbReference type="AlphaFoldDB" id="A0AAU9KHB4"/>
<evidence type="ECO:0000313" key="2">
    <source>
        <dbReference type="Proteomes" id="UP001162131"/>
    </source>
</evidence>
<name>A0AAU9KHB4_9CILI</name>
<protein>
    <submittedName>
        <fullName evidence="1">Uncharacterized protein</fullName>
    </submittedName>
</protein>
<sequence length="195" mass="22913">MPNKITKILNCISCNFLQFKIYFMNNNNNNTMERNRLLIYNLEDFTQHLDKIYSPELIKSPVKHSYPHAQESFLDIMNSIPNDFENSPQLTRNSTNKEYKFHSDAIFSFSSKVREEAKRMTSKGLDLKRVVQKMNDDLSSMLNNHHEVLSFLIDSQHSGEVLKECDINLKGGWKENLKVLTERSEMKKHYTSIFI</sequence>
<organism evidence="1 2">
    <name type="scientific">Blepharisma stoltei</name>
    <dbReference type="NCBI Taxonomy" id="1481888"/>
    <lineage>
        <taxon>Eukaryota</taxon>
        <taxon>Sar</taxon>
        <taxon>Alveolata</taxon>
        <taxon>Ciliophora</taxon>
        <taxon>Postciliodesmatophora</taxon>
        <taxon>Heterotrichea</taxon>
        <taxon>Heterotrichida</taxon>
        <taxon>Blepharismidae</taxon>
        <taxon>Blepharisma</taxon>
    </lineage>
</organism>
<evidence type="ECO:0000313" key="1">
    <source>
        <dbReference type="EMBL" id="CAG9333402.1"/>
    </source>
</evidence>
<dbReference type="EMBL" id="CAJZBQ010000056">
    <property type="protein sequence ID" value="CAG9333402.1"/>
    <property type="molecule type" value="Genomic_DNA"/>
</dbReference>
<comment type="caution">
    <text evidence="1">The sequence shown here is derived from an EMBL/GenBank/DDBJ whole genome shotgun (WGS) entry which is preliminary data.</text>
</comment>